<comment type="caution">
    <text evidence="1">The sequence shown here is derived from an EMBL/GenBank/DDBJ whole genome shotgun (WGS) entry which is preliminary data.</text>
</comment>
<gene>
    <name evidence="1" type="ORF">O181_119771</name>
</gene>
<dbReference type="EMBL" id="AVOT02106594">
    <property type="protein sequence ID" value="MBW0580056.1"/>
    <property type="molecule type" value="Genomic_DNA"/>
</dbReference>
<dbReference type="AlphaFoldDB" id="A0A9Q3PZZ4"/>
<name>A0A9Q3PZZ4_9BASI</name>
<sequence>MHGWKESCRSIFAIGGAFRMSYKKNAKKIALARRAVRPRMEGDWETNKIQMGSDDEIDNSQDSFLIGQGIAGGFFTQEKIEMFREIMKDVVLPSGVGALPQNMDS</sequence>
<proteinExistence type="predicted"/>
<reference evidence="1" key="1">
    <citation type="submission" date="2021-03" db="EMBL/GenBank/DDBJ databases">
        <title>Draft genome sequence of rust myrtle Austropuccinia psidii MF-1, a brazilian biotype.</title>
        <authorList>
            <person name="Quecine M.C."/>
            <person name="Pachon D.M.R."/>
            <person name="Bonatelli M.L."/>
            <person name="Correr F.H."/>
            <person name="Franceschini L.M."/>
            <person name="Leite T.F."/>
            <person name="Margarido G.R.A."/>
            <person name="Almeida C.A."/>
            <person name="Ferrarezi J.A."/>
            <person name="Labate C.A."/>
        </authorList>
    </citation>
    <scope>NUCLEOTIDE SEQUENCE</scope>
    <source>
        <strain evidence="1">MF-1</strain>
    </source>
</reference>
<organism evidence="1 2">
    <name type="scientific">Austropuccinia psidii MF-1</name>
    <dbReference type="NCBI Taxonomy" id="1389203"/>
    <lineage>
        <taxon>Eukaryota</taxon>
        <taxon>Fungi</taxon>
        <taxon>Dikarya</taxon>
        <taxon>Basidiomycota</taxon>
        <taxon>Pucciniomycotina</taxon>
        <taxon>Pucciniomycetes</taxon>
        <taxon>Pucciniales</taxon>
        <taxon>Sphaerophragmiaceae</taxon>
        <taxon>Austropuccinia</taxon>
    </lineage>
</organism>
<dbReference type="Proteomes" id="UP000765509">
    <property type="component" value="Unassembled WGS sequence"/>
</dbReference>
<evidence type="ECO:0000313" key="1">
    <source>
        <dbReference type="EMBL" id="MBW0580056.1"/>
    </source>
</evidence>
<accession>A0A9Q3PZZ4</accession>
<protein>
    <submittedName>
        <fullName evidence="1">Uncharacterized protein</fullName>
    </submittedName>
</protein>
<keyword evidence="2" id="KW-1185">Reference proteome</keyword>
<evidence type="ECO:0000313" key="2">
    <source>
        <dbReference type="Proteomes" id="UP000765509"/>
    </source>
</evidence>